<comment type="caution">
    <text evidence="4">The sequence shown here is derived from an EMBL/GenBank/DDBJ whole genome shotgun (WGS) entry which is preliminary data.</text>
</comment>
<feature type="signal peptide" evidence="2">
    <location>
        <begin position="1"/>
        <end position="19"/>
    </location>
</feature>
<evidence type="ECO:0000256" key="1">
    <source>
        <dbReference type="ARBA" id="ARBA00022729"/>
    </source>
</evidence>
<dbReference type="Pfam" id="PF18962">
    <property type="entry name" value="Por_Secre_tail"/>
    <property type="match status" value="1"/>
</dbReference>
<evidence type="ECO:0000313" key="4">
    <source>
        <dbReference type="EMBL" id="MBL1220860.1"/>
    </source>
</evidence>
<feature type="chain" id="PRO_5045485676" evidence="2">
    <location>
        <begin position="20"/>
        <end position="304"/>
    </location>
</feature>
<accession>A0ABS1QE24</accession>
<dbReference type="EMBL" id="JAELVM010000001">
    <property type="protein sequence ID" value="MBL1220860.1"/>
    <property type="molecule type" value="Genomic_DNA"/>
</dbReference>
<evidence type="ECO:0000256" key="2">
    <source>
        <dbReference type="SAM" id="SignalP"/>
    </source>
</evidence>
<keyword evidence="5" id="KW-1185">Reference proteome</keyword>
<organism evidence="4 5">
    <name type="scientific">Chryseobacterium endalhagicum</name>
    <dbReference type="NCBI Taxonomy" id="2797638"/>
    <lineage>
        <taxon>Bacteria</taxon>
        <taxon>Pseudomonadati</taxon>
        <taxon>Bacteroidota</taxon>
        <taxon>Flavobacteriia</taxon>
        <taxon>Flavobacteriales</taxon>
        <taxon>Weeksellaceae</taxon>
        <taxon>Chryseobacterium group</taxon>
        <taxon>Chryseobacterium</taxon>
    </lineage>
</organism>
<feature type="domain" description="Secretion system C-terminal sorting" evidence="3">
    <location>
        <begin position="237"/>
        <end position="302"/>
    </location>
</feature>
<sequence length="304" mass="32224">MKKNLFLTALVSAALQMNAQTVVFSQAVSGSTGIVSDAISNGSFVASADDFTLTSQNRITKIKVEGFQNAGTLETTVATGLMLYIYANDAGKPAGIPGNPLVAPIAQIDIAKDAPGYTLTKTGAEFYTFSVDLTAALASPLVLQANTVYWLVFAAKTNLPDFSSTGNTRFNWFTGVQGGNTAKLVDPGNAFGTNSTSWQDIAPLTGAAAYNGLAFSIEGQSTLGTAEIFSNVKEITVYPNPASDYLFIKTKSKINAIEIFDMSGKKLPAQLEGNKVDVKNLNSGSYIVSFETKDGKTIEKFIKK</sequence>
<evidence type="ECO:0000259" key="3">
    <source>
        <dbReference type="Pfam" id="PF18962"/>
    </source>
</evidence>
<evidence type="ECO:0000313" key="5">
    <source>
        <dbReference type="Proteomes" id="UP000661696"/>
    </source>
</evidence>
<protein>
    <submittedName>
        <fullName evidence="4">T9SS type A sorting domain-containing protein</fullName>
    </submittedName>
</protein>
<gene>
    <name evidence="4" type="ORF">JET18_08430</name>
</gene>
<keyword evidence="1 2" id="KW-0732">Signal</keyword>
<dbReference type="RefSeq" id="WP_202090164.1">
    <property type="nucleotide sequence ID" value="NZ_JAELVM010000001.1"/>
</dbReference>
<dbReference type="Proteomes" id="UP000661696">
    <property type="component" value="Unassembled WGS sequence"/>
</dbReference>
<dbReference type="NCBIfam" id="TIGR04183">
    <property type="entry name" value="Por_Secre_tail"/>
    <property type="match status" value="1"/>
</dbReference>
<dbReference type="InterPro" id="IPR026444">
    <property type="entry name" value="Secre_tail"/>
</dbReference>
<name>A0ABS1QE24_9FLAO</name>
<reference evidence="4 5" key="1">
    <citation type="submission" date="2020-12" db="EMBL/GenBank/DDBJ databases">
        <title>Chryseobacterium endoalhailicus sp. nov., isolated from seed of leguminous plant.</title>
        <authorList>
            <person name="Zhang X."/>
        </authorList>
    </citation>
    <scope>NUCLEOTIDE SEQUENCE [LARGE SCALE GENOMIC DNA]</scope>
    <source>
        <strain evidence="4 5">L7</strain>
    </source>
</reference>
<proteinExistence type="predicted"/>